<dbReference type="GO" id="GO:0005829">
    <property type="term" value="C:cytosol"/>
    <property type="evidence" value="ECO:0007669"/>
    <property type="project" value="TreeGrafter"/>
</dbReference>
<dbReference type="Gene3D" id="3.30.590.20">
    <property type="match status" value="1"/>
</dbReference>
<dbReference type="HAMAP" id="MF_00578">
    <property type="entry name" value="Glu_cys_ligase"/>
    <property type="match status" value="1"/>
</dbReference>
<evidence type="ECO:0000259" key="10">
    <source>
        <dbReference type="Pfam" id="PF04262"/>
    </source>
</evidence>
<dbReference type="GO" id="GO:0005524">
    <property type="term" value="F:ATP binding"/>
    <property type="evidence" value="ECO:0007669"/>
    <property type="project" value="UniProtKB-KW"/>
</dbReference>
<dbReference type="InterPro" id="IPR014746">
    <property type="entry name" value="Gln_synth/guanido_kin_cat_dom"/>
</dbReference>
<evidence type="ECO:0000256" key="2">
    <source>
        <dbReference type="ARBA" id="ARBA00008772"/>
    </source>
</evidence>
<accession>A0A2A5WEA3</accession>
<feature type="domain" description="Glutamate--cysteine ligase" evidence="10">
    <location>
        <begin position="10"/>
        <end position="369"/>
    </location>
</feature>
<dbReference type="UniPathway" id="UPA00142">
    <property type="reaction ID" value="UER00209"/>
</dbReference>
<comment type="similarity">
    <text evidence="2 8">Belongs to the glutamate--cysteine ligase type 1 family. Type 1 subfamily.</text>
</comment>
<keyword evidence="6 8" id="KW-0067">ATP-binding</keyword>
<evidence type="ECO:0000256" key="7">
    <source>
        <dbReference type="ARBA" id="ARBA00048819"/>
    </source>
</evidence>
<dbReference type="EC" id="6.3.2.2" evidence="8"/>
<comment type="pathway">
    <text evidence="1 8 9">Sulfur metabolism; glutathione biosynthesis; glutathione from L-cysteine and L-glutamate: step 1/2.</text>
</comment>
<dbReference type="AlphaFoldDB" id="A0A2A5WEA3"/>
<dbReference type="GO" id="GO:0006750">
    <property type="term" value="P:glutathione biosynthetic process"/>
    <property type="evidence" value="ECO:0007669"/>
    <property type="project" value="UniProtKB-UniRule"/>
</dbReference>
<evidence type="ECO:0000256" key="5">
    <source>
        <dbReference type="ARBA" id="ARBA00022741"/>
    </source>
</evidence>
<comment type="caution">
    <text evidence="11">The sequence shown here is derived from an EMBL/GenBank/DDBJ whole genome shotgun (WGS) entry which is preliminary data.</text>
</comment>
<gene>
    <name evidence="8" type="primary">gshA</name>
    <name evidence="11" type="ORF">CNF02_04525</name>
</gene>
<sequence length="509" mass="58356">MPEFEREWLTVIRGIEKESLRVSLDGHISLSDHPVALGSALTNPYITTDFSEALLEFITPAFQDIDECLRVLENIHRFSIQNLENEEMLWVTSMPCPLAADAEIPIARYGNSNIGKLKNLYRRGLHNRYGSLMQAISGIHYNFSMPDSFWEPYKSICQNSGTMQEFRTDKYLHLIRNFHRYSWLLIYLFGASPAACKCFVEGRDHNLEKFDKTSLYLPGATCLRMGNLGYKSEAQESLFVCYNDLPNYVESLHRAMHTTYPEYAEIGQQRDGEHLQINTSLLQLENEFYSTIRPKRNAKNGERPLDALTNSGIEYVEVRALDLDPYSPLGISAEQIRFLDTFLLHCLLTDSPQCDEVEYLEVASNLSKVVEHGRDSKLLLNKESTPITLKKWSLELLSDMAHSAGLFDEMHSDSKHSDALSQQLAKTEDPSLTPSGRMLTEMTEREMSFFDFSIQQSKKHQAYFSNNGLDEKTLHHMHATAAESLDKQLEIEKTDEIDFDQFLKKWNAA</sequence>
<reference evidence="11 12" key="1">
    <citation type="submission" date="2017-08" db="EMBL/GenBank/DDBJ databases">
        <title>Fine stratification of microbial communities through a metagenomic profile of the photic zone.</title>
        <authorList>
            <person name="Haro-Moreno J.M."/>
            <person name="Lopez-Perez M."/>
            <person name="De La Torre J."/>
            <person name="Picazo A."/>
            <person name="Camacho A."/>
            <person name="Rodriguez-Valera F."/>
        </authorList>
    </citation>
    <scope>NUCLEOTIDE SEQUENCE [LARGE SCALE GENOMIC DNA]</scope>
    <source>
        <strain evidence="11">MED-G28</strain>
    </source>
</reference>
<dbReference type="GO" id="GO:0004357">
    <property type="term" value="F:glutamate-cysteine ligase activity"/>
    <property type="evidence" value="ECO:0007669"/>
    <property type="project" value="UniProtKB-UniRule"/>
</dbReference>
<name>A0A2A5WEA3_9GAMM</name>
<keyword evidence="5 8" id="KW-0547">Nucleotide-binding</keyword>
<evidence type="ECO:0000313" key="11">
    <source>
        <dbReference type="EMBL" id="PDH34711.1"/>
    </source>
</evidence>
<proteinExistence type="inferred from homology"/>
<dbReference type="PANTHER" id="PTHR38761:SF1">
    <property type="entry name" value="GLUTAMATE--CYSTEINE LIGASE"/>
    <property type="match status" value="1"/>
</dbReference>
<dbReference type="Pfam" id="PF04262">
    <property type="entry name" value="Glu_cys_ligase"/>
    <property type="match status" value="1"/>
</dbReference>
<dbReference type="SUPFAM" id="SSF55931">
    <property type="entry name" value="Glutamine synthetase/guanido kinase"/>
    <property type="match status" value="1"/>
</dbReference>
<evidence type="ECO:0000256" key="9">
    <source>
        <dbReference type="RuleBase" id="RU004391"/>
    </source>
</evidence>
<protein>
    <recommendedName>
        <fullName evidence="8">Glutamate--cysteine ligase</fullName>
        <ecNumber evidence="8">6.3.2.2</ecNumber>
    </recommendedName>
    <alternativeName>
        <fullName evidence="8">Gamma-ECS</fullName>
        <shortName evidence="8">GCS</shortName>
    </alternativeName>
    <alternativeName>
        <fullName evidence="8">Gamma-glutamylcysteine synthetase</fullName>
    </alternativeName>
</protein>
<evidence type="ECO:0000313" key="12">
    <source>
        <dbReference type="Proteomes" id="UP000219329"/>
    </source>
</evidence>
<keyword evidence="4 8" id="KW-0317">Glutathione biosynthesis</keyword>
<dbReference type="InterPro" id="IPR006334">
    <property type="entry name" value="Glut_cys_ligase"/>
</dbReference>
<evidence type="ECO:0000256" key="8">
    <source>
        <dbReference type="HAMAP-Rule" id="MF_00578"/>
    </source>
</evidence>
<comment type="catalytic activity">
    <reaction evidence="7 8 9">
        <text>L-cysteine + L-glutamate + ATP = gamma-L-glutamyl-L-cysteine + ADP + phosphate + H(+)</text>
        <dbReference type="Rhea" id="RHEA:13285"/>
        <dbReference type="ChEBI" id="CHEBI:15378"/>
        <dbReference type="ChEBI" id="CHEBI:29985"/>
        <dbReference type="ChEBI" id="CHEBI:30616"/>
        <dbReference type="ChEBI" id="CHEBI:35235"/>
        <dbReference type="ChEBI" id="CHEBI:43474"/>
        <dbReference type="ChEBI" id="CHEBI:58173"/>
        <dbReference type="ChEBI" id="CHEBI:456216"/>
        <dbReference type="EC" id="6.3.2.2"/>
    </reaction>
</comment>
<organism evidence="11 12">
    <name type="scientific">OM182 bacterium MED-G28</name>
    <dbReference type="NCBI Taxonomy" id="1986256"/>
    <lineage>
        <taxon>Bacteria</taxon>
        <taxon>Pseudomonadati</taxon>
        <taxon>Pseudomonadota</taxon>
        <taxon>Gammaproteobacteria</taxon>
        <taxon>OMG group</taxon>
        <taxon>OM182 clade</taxon>
    </lineage>
</organism>
<dbReference type="InterPro" id="IPR007370">
    <property type="entry name" value="Glu_cys_ligase"/>
</dbReference>
<dbReference type="NCBIfam" id="TIGR01434">
    <property type="entry name" value="glu_cys_ligase"/>
    <property type="match status" value="1"/>
</dbReference>
<evidence type="ECO:0000256" key="3">
    <source>
        <dbReference type="ARBA" id="ARBA00022598"/>
    </source>
</evidence>
<dbReference type="PANTHER" id="PTHR38761">
    <property type="entry name" value="GLUTAMATE--CYSTEINE LIGASE"/>
    <property type="match status" value="1"/>
</dbReference>
<evidence type="ECO:0000256" key="1">
    <source>
        <dbReference type="ARBA" id="ARBA00005006"/>
    </source>
</evidence>
<evidence type="ECO:0000256" key="4">
    <source>
        <dbReference type="ARBA" id="ARBA00022684"/>
    </source>
</evidence>
<keyword evidence="3 8" id="KW-0436">Ligase</keyword>
<dbReference type="EMBL" id="NTJZ01000003">
    <property type="protein sequence ID" value="PDH34711.1"/>
    <property type="molecule type" value="Genomic_DNA"/>
</dbReference>
<dbReference type="Proteomes" id="UP000219329">
    <property type="component" value="Unassembled WGS sequence"/>
</dbReference>
<evidence type="ECO:0000256" key="6">
    <source>
        <dbReference type="ARBA" id="ARBA00022840"/>
    </source>
</evidence>
<dbReference type="GO" id="GO:0046872">
    <property type="term" value="F:metal ion binding"/>
    <property type="evidence" value="ECO:0007669"/>
    <property type="project" value="TreeGrafter"/>
</dbReference>